<dbReference type="SMART" id="SM00860">
    <property type="entry name" value="SMI1_KNR4"/>
    <property type="match status" value="1"/>
</dbReference>
<dbReference type="OrthoDB" id="9131304at2"/>
<gene>
    <name evidence="2" type="ORF">SS37_18335</name>
</gene>
<evidence type="ECO:0000313" key="2">
    <source>
        <dbReference type="EMBL" id="KJN23350.1"/>
    </source>
</evidence>
<evidence type="ECO:0000313" key="3">
    <source>
        <dbReference type="Proteomes" id="UP000033352"/>
    </source>
</evidence>
<organism evidence="2 3">
    <name type="scientific">Enterobacter sichuanensis</name>
    <dbReference type="NCBI Taxonomy" id="2071710"/>
    <lineage>
        <taxon>Bacteria</taxon>
        <taxon>Pseudomonadati</taxon>
        <taxon>Pseudomonadota</taxon>
        <taxon>Gammaproteobacteria</taxon>
        <taxon>Enterobacterales</taxon>
        <taxon>Enterobacteriaceae</taxon>
        <taxon>Enterobacter</taxon>
        <taxon>Enterobacter cloacae complex</taxon>
    </lineage>
</organism>
<dbReference type="PATRIC" id="fig|1619248.3.peg.3168"/>
<name>A0A0F1AQX1_9ENTR</name>
<feature type="domain" description="Knr4/Smi1-like" evidence="1">
    <location>
        <begin position="10"/>
        <end position="131"/>
    </location>
</feature>
<dbReference type="RefSeq" id="WP_045286251.1">
    <property type="nucleotide sequence ID" value="NZ_JAMGNB010000001.1"/>
</dbReference>
<dbReference type="InterPro" id="IPR037883">
    <property type="entry name" value="Knr4/Smi1-like_sf"/>
</dbReference>
<sequence length="160" mass="18570">MNHFSNCEKKIGRADIAKNEEELSIILPDDFISHYLQFNGGTPEKSWWADDEDFEPVEVAGFKPFIYNSQTNDDPRSLIDGCYISMLDRQVIPKNLFPFANDWGGNFFCLDLDNYSIVYFATDSFDEYLTMQENHIKLQRYLTNSFSNFVNGLVTEEDLS</sequence>
<protein>
    <submittedName>
        <fullName evidence="2">SMI1 / KNR4 family protein</fullName>
    </submittedName>
</protein>
<comment type="caution">
    <text evidence="2">The sequence shown here is derived from an EMBL/GenBank/DDBJ whole genome shotgun (WGS) entry which is preliminary data.</text>
</comment>
<dbReference type="Gene3D" id="3.40.1580.10">
    <property type="entry name" value="SMI1/KNR4-like"/>
    <property type="match status" value="1"/>
</dbReference>
<dbReference type="SUPFAM" id="SSF160631">
    <property type="entry name" value="SMI1/KNR4-like"/>
    <property type="match status" value="1"/>
</dbReference>
<accession>A0A0F1AQX1</accession>
<evidence type="ECO:0000259" key="1">
    <source>
        <dbReference type="SMART" id="SM00860"/>
    </source>
</evidence>
<reference evidence="2 3" key="1">
    <citation type="submission" date="2015-03" db="EMBL/GenBank/DDBJ databases">
        <authorList>
            <person name="McCorrison J."/>
            <person name="Sanka R."/>
            <person name="Adams M."/>
            <person name="Brinkac L."/>
            <person name="Nierman W."/>
            <person name="Sutton G."/>
            <person name="Nelson K."/>
            <person name="Kiedrowski L."/>
            <person name="Guerrero D."/>
            <person name="Bonomo R."/>
        </authorList>
    </citation>
    <scope>NUCLEOTIDE SEQUENCE [LARGE SCALE GENOMIC DNA]</scope>
    <source>
        <strain evidence="2 3">35699</strain>
    </source>
</reference>
<dbReference type="InterPro" id="IPR018958">
    <property type="entry name" value="Knr4/Smi1-like_dom"/>
</dbReference>
<dbReference type="Pfam" id="PF09346">
    <property type="entry name" value="SMI1_KNR4"/>
    <property type="match status" value="1"/>
</dbReference>
<dbReference type="AlphaFoldDB" id="A0A0F1AQX1"/>
<dbReference type="Proteomes" id="UP000033352">
    <property type="component" value="Unassembled WGS sequence"/>
</dbReference>
<dbReference type="EMBL" id="JZYX01000042">
    <property type="protein sequence ID" value="KJN23350.1"/>
    <property type="molecule type" value="Genomic_DNA"/>
</dbReference>
<proteinExistence type="predicted"/>